<accession>A0A0H2RHW5</accession>
<sequence length="642" mass="71772">MGELFDRRNGPQFHADLIRKYDRIAKVYGFLGDEQLYVSDPLALQSIIVKDQDAYEETRVFIDNNKIIFGEGLVATIGEHHKRQRKLVTPAFSVQRLRRLVPTFYDVANRLRTALLDTVEKSPKSSSSNTTVADMAEWMSRAAIESIGCAGLGYSLDPLDSPATNPYTKTVRELIPALFSIALLRLLTPFVLKLGPPAFRRFILDWMVPVKAVQKVKHMADVMDRTCREVLERKRVGRDVGVDDADTDEEKLGGEVRVDGDGKDIMSILLDSNDVAKDSEKLSDAELLGQMNVLIFGAQDTTSSALSRILQILSKPENAKLQNALREEIELALEEKNDDELGYEDVMDRLPLLDAVMKETLRLHPPVPFVRRVTTRDTTLPLTRPIRLTDGTYTSVLSVPKGTTIWISIAGANICEDVWGPGAERWDYTRWLDVNSADRERKREREREGHSEITALRQRQEGDLEGPKIVITDEQGRTVIKEREKEIAGGVDGDGGERLGAERGEVGKRSKSSNLAGNQVARGRARLPGIFAGMLTFFGGGRSCVGYRFAILEMKIIMSTLLTSFTFSESPENEVVWRLSQILSPSYIPRQSSTPKGLENRGEGEGEEAERLGLPIRVSAVRCDRSKQETLIRGTSQTLRLQ</sequence>
<evidence type="ECO:0000256" key="8">
    <source>
        <dbReference type="ARBA" id="ARBA00023033"/>
    </source>
</evidence>
<dbReference type="Gene3D" id="1.10.630.10">
    <property type="entry name" value="Cytochrome P450"/>
    <property type="match status" value="1"/>
</dbReference>
<dbReference type="InterPro" id="IPR036396">
    <property type="entry name" value="Cyt_P450_sf"/>
</dbReference>
<dbReference type="EMBL" id="KQ086006">
    <property type="protein sequence ID" value="KLO11217.1"/>
    <property type="molecule type" value="Genomic_DNA"/>
</dbReference>
<feature type="region of interest" description="Disordered" evidence="9">
    <location>
        <begin position="487"/>
        <end position="515"/>
    </location>
</feature>
<dbReference type="SUPFAM" id="SSF48264">
    <property type="entry name" value="Cytochrome P450"/>
    <property type="match status" value="1"/>
</dbReference>
<dbReference type="InterPro" id="IPR001128">
    <property type="entry name" value="Cyt_P450"/>
</dbReference>
<keyword evidence="11" id="KW-1185">Reference proteome</keyword>
<dbReference type="InParanoid" id="A0A0H2RHW5"/>
<dbReference type="InterPro" id="IPR050121">
    <property type="entry name" value="Cytochrome_P450_monoxygenase"/>
</dbReference>
<gene>
    <name evidence="10" type="ORF">SCHPADRAFT_877276</name>
</gene>
<evidence type="ECO:0000256" key="1">
    <source>
        <dbReference type="ARBA" id="ARBA00001971"/>
    </source>
</evidence>
<name>A0A0H2RHW5_9AGAM</name>
<dbReference type="PANTHER" id="PTHR24305:SF166">
    <property type="entry name" value="CYTOCHROME P450 12A4, MITOCHONDRIAL-RELATED"/>
    <property type="match status" value="1"/>
</dbReference>
<feature type="compositionally biased region" description="Basic and acidic residues" evidence="9">
    <location>
        <begin position="437"/>
        <end position="451"/>
    </location>
</feature>
<organism evidence="10 11">
    <name type="scientific">Schizopora paradoxa</name>
    <dbReference type="NCBI Taxonomy" id="27342"/>
    <lineage>
        <taxon>Eukaryota</taxon>
        <taxon>Fungi</taxon>
        <taxon>Dikarya</taxon>
        <taxon>Basidiomycota</taxon>
        <taxon>Agaricomycotina</taxon>
        <taxon>Agaricomycetes</taxon>
        <taxon>Hymenochaetales</taxon>
        <taxon>Schizoporaceae</taxon>
        <taxon>Schizopora</taxon>
    </lineage>
</organism>
<dbReference type="GO" id="GO:0016705">
    <property type="term" value="F:oxidoreductase activity, acting on paired donors, with incorporation or reduction of molecular oxygen"/>
    <property type="evidence" value="ECO:0007669"/>
    <property type="project" value="InterPro"/>
</dbReference>
<evidence type="ECO:0000256" key="2">
    <source>
        <dbReference type="ARBA" id="ARBA00005179"/>
    </source>
</evidence>
<reference evidence="10 11" key="1">
    <citation type="submission" date="2015-04" db="EMBL/GenBank/DDBJ databases">
        <title>Complete genome sequence of Schizopora paradoxa KUC8140, a cosmopolitan wood degrader in East Asia.</title>
        <authorList>
            <consortium name="DOE Joint Genome Institute"/>
            <person name="Min B."/>
            <person name="Park H."/>
            <person name="Jang Y."/>
            <person name="Kim J.-J."/>
            <person name="Kim K.H."/>
            <person name="Pangilinan J."/>
            <person name="Lipzen A."/>
            <person name="Riley R."/>
            <person name="Grigoriev I.V."/>
            <person name="Spatafora J.W."/>
            <person name="Choi I.-G."/>
        </authorList>
    </citation>
    <scope>NUCLEOTIDE SEQUENCE [LARGE SCALE GENOMIC DNA]</scope>
    <source>
        <strain evidence="10 11">KUC8140</strain>
    </source>
</reference>
<proteinExistence type="inferred from homology"/>
<dbReference type="GO" id="GO:0005506">
    <property type="term" value="F:iron ion binding"/>
    <property type="evidence" value="ECO:0007669"/>
    <property type="project" value="InterPro"/>
</dbReference>
<comment type="similarity">
    <text evidence="3">Belongs to the cytochrome P450 family.</text>
</comment>
<keyword evidence="5" id="KW-0479">Metal-binding</keyword>
<dbReference type="PANTHER" id="PTHR24305">
    <property type="entry name" value="CYTOCHROME P450"/>
    <property type="match status" value="1"/>
</dbReference>
<evidence type="ECO:0000256" key="9">
    <source>
        <dbReference type="SAM" id="MobiDB-lite"/>
    </source>
</evidence>
<feature type="compositionally biased region" description="Basic and acidic residues" evidence="9">
    <location>
        <begin position="495"/>
        <end position="508"/>
    </location>
</feature>
<keyword evidence="8" id="KW-0503">Monooxygenase</keyword>
<evidence type="ECO:0000256" key="4">
    <source>
        <dbReference type="ARBA" id="ARBA00022617"/>
    </source>
</evidence>
<dbReference type="STRING" id="27342.A0A0H2RHW5"/>
<evidence type="ECO:0000256" key="7">
    <source>
        <dbReference type="ARBA" id="ARBA00023004"/>
    </source>
</evidence>
<feature type="region of interest" description="Disordered" evidence="9">
    <location>
        <begin position="437"/>
        <end position="459"/>
    </location>
</feature>
<evidence type="ECO:0000256" key="6">
    <source>
        <dbReference type="ARBA" id="ARBA00023002"/>
    </source>
</evidence>
<evidence type="ECO:0000313" key="10">
    <source>
        <dbReference type="EMBL" id="KLO11217.1"/>
    </source>
</evidence>
<dbReference type="Pfam" id="PF00067">
    <property type="entry name" value="p450"/>
    <property type="match status" value="2"/>
</dbReference>
<dbReference type="GO" id="GO:0004497">
    <property type="term" value="F:monooxygenase activity"/>
    <property type="evidence" value="ECO:0007669"/>
    <property type="project" value="UniProtKB-KW"/>
</dbReference>
<comment type="cofactor">
    <cofactor evidence="1">
        <name>heme</name>
        <dbReference type="ChEBI" id="CHEBI:30413"/>
    </cofactor>
</comment>
<keyword evidence="7" id="KW-0408">Iron</keyword>
<keyword evidence="4" id="KW-0349">Heme</keyword>
<comment type="pathway">
    <text evidence="2">Secondary metabolite biosynthesis.</text>
</comment>
<evidence type="ECO:0000313" key="11">
    <source>
        <dbReference type="Proteomes" id="UP000053477"/>
    </source>
</evidence>
<feature type="region of interest" description="Disordered" evidence="9">
    <location>
        <begin position="588"/>
        <end position="609"/>
    </location>
</feature>
<evidence type="ECO:0000256" key="5">
    <source>
        <dbReference type="ARBA" id="ARBA00022723"/>
    </source>
</evidence>
<dbReference type="AlphaFoldDB" id="A0A0H2RHW5"/>
<evidence type="ECO:0000256" key="3">
    <source>
        <dbReference type="ARBA" id="ARBA00010617"/>
    </source>
</evidence>
<protein>
    <submittedName>
        <fullName evidence="10">Cytochrome P450</fullName>
    </submittedName>
</protein>
<dbReference type="OrthoDB" id="1470350at2759"/>
<keyword evidence="6" id="KW-0560">Oxidoreductase</keyword>
<dbReference type="Proteomes" id="UP000053477">
    <property type="component" value="Unassembled WGS sequence"/>
</dbReference>
<dbReference type="GO" id="GO:0020037">
    <property type="term" value="F:heme binding"/>
    <property type="evidence" value="ECO:0007669"/>
    <property type="project" value="InterPro"/>
</dbReference>